<dbReference type="RefSeq" id="WP_270948535.1">
    <property type="nucleotide sequence ID" value="NZ_JAQGLA010000012.1"/>
</dbReference>
<keyword evidence="2" id="KW-0472">Membrane</keyword>
<dbReference type="Proteomes" id="UP001210380">
    <property type="component" value="Unassembled WGS sequence"/>
</dbReference>
<keyword evidence="4" id="KW-1185">Reference proteome</keyword>
<feature type="transmembrane region" description="Helical" evidence="2">
    <location>
        <begin position="130"/>
        <end position="152"/>
    </location>
</feature>
<dbReference type="PANTHER" id="PTHR38441">
    <property type="entry name" value="INTEGRAL MEMBRANE PROTEIN-RELATED"/>
    <property type="match status" value="1"/>
</dbReference>
<feature type="transmembrane region" description="Helical" evidence="2">
    <location>
        <begin position="95"/>
        <end position="118"/>
    </location>
</feature>
<sequence>MLITTLSISRGKWLEFPASAGPRAPGGPTAKYQEGPMSNATQSALRGGPGDQPGNPRSAFGGIDKSSVRNTPEQLDFRTIEQSEEFRSLRRRLKWFVFPATAFFLIWYIAYVAVAAYAREFMAQPLVGEINVGLVLGVAQFVTTVGLTTLYLRFARRHIDPKVDEIRQDAGELER</sequence>
<dbReference type="PANTHER" id="PTHR38441:SF1">
    <property type="entry name" value="MEMBRANE PROTEIN"/>
    <property type="match status" value="1"/>
</dbReference>
<name>A0ABT4UXU2_9PSEU</name>
<keyword evidence="2" id="KW-0812">Transmembrane</keyword>
<proteinExistence type="predicted"/>
<evidence type="ECO:0000313" key="4">
    <source>
        <dbReference type="Proteomes" id="UP001210380"/>
    </source>
</evidence>
<comment type="caution">
    <text evidence="3">The sequence shown here is derived from an EMBL/GenBank/DDBJ whole genome shotgun (WGS) entry which is preliminary data.</text>
</comment>
<gene>
    <name evidence="3" type="ORF">OU415_10960</name>
</gene>
<dbReference type="InterPro" id="IPR007436">
    <property type="entry name" value="DUF485"/>
</dbReference>
<organism evidence="3 4">
    <name type="scientific">Saccharopolyspora oryzae</name>
    <dbReference type="NCBI Taxonomy" id="2997343"/>
    <lineage>
        <taxon>Bacteria</taxon>
        <taxon>Bacillati</taxon>
        <taxon>Actinomycetota</taxon>
        <taxon>Actinomycetes</taxon>
        <taxon>Pseudonocardiales</taxon>
        <taxon>Pseudonocardiaceae</taxon>
        <taxon>Saccharopolyspora</taxon>
    </lineage>
</organism>
<evidence type="ECO:0000256" key="2">
    <source>
        <dbReference type="SAM" id="Phobius"/>
    </source>
</evidence>
<keyword evidence="2" id="KW-1133">Transmembrane helix</keyword>
<evidence type="ECO:0000256" key="1">
    <source>
        <dbReference type="SAM" id="MobiDB-lite"/>
    </source>
</evidence>
<evidence type="ECO:0000313" key="3">
    <source>
        <dbReference type="EMBL" id="MDA3625959.1"/>
    </source>
</evidence>
<feature type="region of interest" description="Disordered" evidence="1">
    <location>
        <begin position="19"/>
        <end position="65"/>
    </location>
</feature>
<feature type="compositionally biased region" description="Low complexity" evidence="1">
    <location>
        <begin position="19"/>
        <end position="30"/>
    </location>
</feature>
<protein>
    <submittedName>
        <fullName evidence="3">DUF485 domain-containing protein</fullName>
    </submittedName>
</protein>
<accession>A0ABT4UXU2</accession>
<dbReference type="EMBL" id="JAQGLA010000012">
    <property type="protein sequence ID" value="MDA3625959.1"/>
    <property type="molecule type" value="Genomic_DNA"/>
</dbReference>
<dbReference type="Pfam" id="PF04341">
    <property type="entry name" value="DUF485"/>
    <property type="match status" value="1"/>
</dbReference>
<reference evidence="3 4" key="1">
    <citation type="submission" date="2022-11" db="EMBL/GenBank/DDBJ databases">
        <title>Draft genome sequence of Saccharopolyspora sp. WRP15-2 isolated from rhizosphere soils of wild rice in Thailand.</title>
        <authorList>
            <person name="Duangmal K."/>
            <person name="Kammanee S."/>
            <person name="Muangham S."/>
        </authorList>
    </citation>
    <scope>NUCLEOTIDE SEQUENCE [LARGE SCALE GENOMIC DNA]</scope>
    <source>
        <strain evidence="3 4">WRP15-2</strain>
    </source>
</reference>